<proteinExistence type="predicted"/>
<name>A0A3Q7F2I4_SOLLC</name>
<sequence length="107" mass="12151">MLMARYIMSLNRGGKPSIVLRRRQIDQKLTCQVHEIVGRINGRFGTLTAVPIHHLVPDILMEIKTFLAADAKGYCLTRDKSFNLRASHTSYIEAVLETRFLSCGFKT</sequence>
<accession>A0A3Q7F2I4</accession>
<dbReference type="AlphaFoldDB" id="A0A3Q7F2I4"/>
<dbReference type="Proteomes" id="UP000004994">
    <property type="component" value="Chromosome 2"/>
</dbReference>
<dbReference type="EnsemblPlants" id="Solyc02g071595.1.1">
    <property type="protein sequence ID" value="Solyc02g071595.1.1"/>
    <property type="gene ID" value="Solyc02g071595.1"/>
</dbReference>
<evidence type="ECO:0000313" key="2">
    <source>
        <dbReference type="Proteomes" id="UP000004994"/>
    </source>
</evidence>
<evidence type="ECO:0000313" key="1">
    <source>
        <dbReference type="EnsemblPlants" id="Solyc02g071595.1.1"/>
    </source>
</evidence>
<dbReference type="STRING" id="4081.A0A3Q7F2I4"/>
<keyword evidence="2" id="KW-1185">Reference proteome</keyword>
<reference evidence="1" key="2">
    <citation type="submission" date="2019-01" db="UniProtKB">
        <authorList>
            <consortium name="EnsemblPlants"/>
        </authorList>
    </citation>
    <scope>IDENTIFICATION</scope>
    <source>
        <strain evidence="1">cv. Heinz 1706</strain>
    </source>
</reference>
<protein>
    <submittedName>
        <fullName evidence="1">Uncharacterized protein</fullName>
    </submittedName>
</protein>
<dbReference type="Gene3D" id="3.40.50.2000">
    <property type="entry name" value="Glycogen Phosphorylase B"/>
    <property type="match status" value="1"/>
</dbReference>
<dbReference type="InParanoid" id="A0A3Q7F2I4"/>
<dbReference type="Gramene" id="Solyc02g071595.1.1">
    <property type="protein sequence ID" value="Solyc02g071595.1.1"/>
    <property type="gene ID" value="Solyc02g071595.1"/>
</dbReference>
<reference evidence="1" key="1">
    <citation type="journal article" date="2012" name="Nature">
        <title>The tomato genome sequence provides insights into fleshy fruit evolution.</title>
        <authorList>
            <consortium name="Tomato Genome Consortium"/>
        </authorList>
    </citation>
    <scope>NUCLEOTIDE SEQUENCE [LARGE SCALE GENOMIC DNA]</scope>
    <source>
        <strain evidence="1">cv. Heinz 1706</strain>
    </source>
</reference>
<organism evidence="1">
    <name type="scientific">Solanum lycopersicum</name>
    <name type="common">Tomato</name>
    <name type="synonym">Lycopersicon esculentum</name>
    <dbReference type="NCBI Taxonomy" id="4081"/>
    <lineage>
        <taxon>Eukaryota</taxon>
        <taxon>Viridiplantae</taxon>
        <taxon>Streptophyta</taxon>
        <taxon>Embryophyta</taxon>
        <taxon>Tracheophyta</taxon>
        <taxon>Spermatophyta</taxon>
        <taxon>Magnoliopsida</taxon>
        <taxon>eudicotyledons</taxon>
        <taxon>Gunneridae</taxon>
        <taxon>Pentapetalae</taxon>
        <taxon>asterids</taxon>
        <taxon>lamiids</taxon>
        <taxon>Solanales</taxon>
        <taxon>Solanaceae</taxon>
        <taxon>Solanoideae</taxon>
        <taxon>Solaneae</taxon>
        <taxon>Solanum</taxon>
        <taxon>Solanum subgen. Lycopersicon</taxon>
    </lineage>
</organism>